<evidence type="ECO:0000313" key="6">
    <source>
        <dbReference type="Proteomes" id="UP000198894"/>
    </source>
</evidence>
<feature type="domain" description="Peptidase M16 N-terminal" evidence="3">
    <location>
        <begin position="1"/>
        <end position="107"/>
    </location>
</feature>
<accession>A0A1G8Z112</accession>
<keyword evidence="2" id="KW-0482">Metalloprotease</keyword>
<evidence type="ECO:0000256" key="2">
    <source>
        <dbReference type="ARBA" id="ARBA00023049"/>
    </source>
</evidence>
<dbReference type="Pfam" id="PF00675">
    <property type="entry name" value="Peptidase_M16"/>
    <property type="match status" value="2"/>
</dbReference>
<dbReference type="Gene3D" id="3.30.830.10">
    <property type="entry name" value="Metalloenzyme, LuxS/M16 peptidase-like"/>
    <property type="match status" value="4"/>
</dbReference>
<dbReference type="Pfam" id="PF05193">
    <property type="entry name" value="Peptidase_M16_C"/>
    <property type="match status" value="2"/>
</dbReference>
<keyword evidence="2" id="KW-0645">Protease</keyword>
<protein>
    <submittedName>
        <fullName evidence="5">Predicted Zn-dependent peptidase</fullName>
    </submittedName>
</protein>
<dbReference type="AlphaFoldDB" id="A0A1G8Z112"/>
<dbReference type="InterPro" id="IPR011765">
    <property type="entry name" value="Pept_M16_N"/>
</dbReference>
<feature type="domain" description="Peptidase M16 N-terminal" evidence="3">
    <location>
        <begin position="398"/>
        <end position="539"/>
    </location>
</feature>
<dbReference type="GO" id="GO:0008237">
    <property type="term" value="F:metallopeptidase activity"/>
    <property type="evidence" value="ECO:0007669"/>
    <property type="project" value="UniProtKB-KW"/>
</dbReference>
<evidence type="ECO:0000259" key="4">
    <source>
        <dbReference type="Pfam" id="PF05193"/>
    </source>
</evidence>
<feature type="domain" description="Peptidase M16 C-terminal" evidence="4">
    <location>
        <begin position="548"/>
        <end position="718"/>
    </location>
</feature>
<dbReference type="PANTHER" id="PTHR11851">
    <property type="entry name" value="METALLOPROTEASE"/>
    <property type="match status" value="1"/>
</dbReference>
<dbReference type="InterPro" id="IPR007863">
    <property type="entry name" value="Peptidase_M16_C"/>
</dbReference>
<reference evidence="6" key="1">
    <citation type="submission" date="2016-10" db="EMBL/GenBank/DDBJ databases">
        <authorList>
            <person name="Varghese N."/>
            <person name="Submissions S."/>
        </authorList>
    </citation>
    <scope>NUCLEOTIDE SEQUENCE [LARGE SCALE GENOMIC DNA]</scope>
    <source>
        <strain evidence="6">CGMCC 1.11022</strain>
    </source>
</reference>
<dbReference type="Proteomes" id="UP000198894">
    <property type="component" value="Unassembled WGS sequence"/>
</dbReference>
<evidence type="ECO:0000259" key="3">
    <source>
        <dbReference type="Pfam" id="PF00675"/>
    </source>
</evidence>
<dbReference type="PANTHER" id="PTHR11851:SF49">
    <property type="entry name" value="MITOCHONDRIAL-PROCESSING PEPTIDASE SUBUNIT ALPHA"/>
    <property type="match status" value="1"/>
</dbReference>
<evidence type="ECO:0000313" key="5">
    <source>
        <dbReference type="EMBL" id="SDK08731.1"/>
    </source>
</evidence>
<sequence length="866" mass="95507">MFKATTNHAAGEFDRAVFEIGGSQNAFTSSDYTAFYQTVAPSALELMMSFEADRMRNLILTDDVVKTERDVVIEERRSSTDTNPQDVLHEEIDATLWQNQPYRIPIIGWMQEIEQLNRVDATAFYEKYYWPNNSVLIVAGDVEPETVKVLAEKTYGKVARGPDLPPRIRPVEPEQNTRRTVTLSDARVSVPSFSTQWVVPSYHTAKPGEAEALDLLSEILGGGNRSRLYQALAVQQGIASSACAYFQGTMLDDTRFAIYGAPRGDAKLADLEAAAAAEVARIAKDGVSSEELGKAKERFVRDMIFAEDDQDDLACIYGSTLATGGTVKDVEERPSRIRRVTAAQIKAVAARYLAFDRSTTGYLLPKTENEEMTLGAQPHAAMNIQEVKSEKGMIAWLVEDHTVEIVNIGFAFNGGITQDPVGKEGMANLMAGLFIEGAGNYDSDAFQMKLDDAGAEMGLEAQRHYICGSVCMLPKQQDAAFGLLRLALNAPRFDQGPIDRVRAEIVSDIVGSERDPDAIAQRKWLRAIYGTHPFSRPGEGTKESLAGITPSDLLAFHKAIFARDGLHIAVVGDIDANTLRERLDQLFGDLPEQQTLAPVADVVPKLGQLVEENCDLPQTSLRLAWPGVKRSAPDHFATVLMNDILGGSGMTSRLFEEVREKRGLAYHVSSELTLDKLLVTTETRSDCAAQTLSIVRDVVKQMAQQGPTGAELKAAKKHLIGTYAIDRLGSTSSIADRLLDLQIHKADVDYNQRRARSIGRVTLKQVKAAAKKLLSAEPAILVVGRRWAARMSKETHLAFLLPWGFSWEERIWRPVGQADHADPRSRFAGLARHWRSRRASRRNGAPQHVCRLLQNTLARHQQAAGG</sequence>
<proteinExistence type="inferred from homology"/>
<dbReference type="EMBL" id="FNEE01000011">
    <property type="protein sequence ID" value="SDK08731.1"/>
    <property type="molecule type" value="Genomic_DNA"/>
</dbReference>
<keyword evidence="2" id="KW-0378">Hydrolase</keyword>
<evidence type="ECO:0000256" key="1">
    <source>
        <dbReference type="ARBA" id="ARBA00007261"/>
    </source>
</evidence>
<dbReference type="InterPro" id="IPR050361">
    <property type="entry name" value="MPP/UQCRC_Complex"/>
</dbReference>
<keyword evidence="6" id="KW-1185">Reference proteome</keyword>
<comment type="similarity">
    <text evidence="1">Belongs to the peptidase M16 family.</text>
</comment>
<organism evidence="5 6">
    <name type="scientific">Mesorhizobium muleiense</name>
    <dbReference type="NCBI Taxonomy" id="1004279"/>
    <lineage>
        <taxon>Bacteria</taxon>
        <taxon>Pseudomonadati</taxon>
        <taxon>Pseudomonadota</taxon>
        <taxon>Alphaproteobacteria</taxon>
        <taxon>Hyphomicrobiales</taxon>
        <taxon>Phyllobacteriaceae</taxon>
        <taxon>Mesorhizobium</taxon>
    </lineage>
</organism>
<feature type="domain" description="Peptidase M16 C-terminal" evidence="4">
    <location>
        <begin position="116"/>
        <end position="298"/>
    </location>
</feature>
<dbReference type="GO" id="GO:0046872">
    <property type="term" value="F:metal ion binding"/>
    <property type="evidence" value="ECO:0007669"/>
    <property type="project" value="InterPro"/>
</dbReference>
<dbReference type="SUPFAM" id="SSF63411">
    <property type="entry name" value="LuxS/MPP-like metallohydrolase"/>
    <property type="match status" value="4"/>
</dbReference>
<dbReference type="InterPro" id="IPR011249">
    <property type="entry name" value="Metalloenz_LuxS/M16"/>
</dbReference>
<name>A0A1G8Z112_9HYPH</name>
<gene>
    <name evidence="5" type="ORF">SAMN05428953_111139</name>
</gene>